<reference evidence="4" key="1">
    <citation type="journal article" date="2010" name="Nat. Biotechnol.">
        <title>Draft genome sequence of the oilseed species Ricinus communis.</title>
        <authorList>
            <person name="Chan A.P."/>
            <person name="Crabtree J."/>
            <person name="Zhao Q."/>
            <person name="Lorenzi H."/>
            <person name="Orvis J."/>
            <person name="Puiu D."/>
            <person name="Melake-Berhan A."/>
            <person name="Jones K.M."/>
            <person name="Redman J."/>
            <person name="Chen G."/>
            <person name="Cahoon E.B."/>
            <person name="Gedil M."/>
            <person name="Stanke M."/>
            <person name="Haas B.J."/>
            <person name="Wortman J.R."/>
            <person name="Fraser-Liggett C.M."/>
            <person name="Ravel J."/>
            <person name="Rabinowicz P.D."/>
        </authorList>
    </citation>
    <scope>NUCLEOTIDE SEQUENCE [LARGE SCALE GENOMIC DNA]</scope>
    <source>
        <strain evidence="4">cv. Hale</strain>
    </source>
</reference>
<accession>B9T9W9</accession>
<evidence type="ECO:0000313" key="3">
    <source>
        <dbReference type="EMBL" id="EEF27348.1"/>
    </source>
</evidence>
<feature type="compositionally biased region" description="Basic and acidic residues" evidence="1">
    <location>
        <begin position="57"/>
        <end position="68"/>
    </location>
</feature>
<dbReference type="InParanoid" id="B9T9W9"/>
<evidence type="ECO:0000313" key="4">
    <source>
        <dbReference type="Proteomes" id="UP000008311"/>
    </source>
</evidence>
<dbReference type="InterPro" id="IPR011105">
    <property type="entry name" value="Cell_wall_hydrolase_SleB"/>
</dbReference>
<keyword evidence="4" id="KW-1185">Reference proteome</keyword>
<feature type="non-terminal residue" evidence="3">
    <location>
        <position position="159"/>
    </location>
</feature>
<sequence length="159" mass="16963">MASIGQEDIVRYLDPNHIRACTTLPAAISGAIFLALGGLFHPSLFAGDTAQQAQTAERKAEVLERKTANGDSVEPAPKSERITPSQAQAVDPVGEEPMDEAIKCLARAVYWESKGEDLASMQAVANVVMNRLATPEFPKTICGVVKQGGTESGSCQFSW</sequence>
<dbReference type="GO" id="GO:0016787">
    <property type="term" value="F:hydrolase activity"/>
    <property type="evidence" value="ECO:0007669"/>
    <property type="project" value="InterPro"/>
</dbReference>
<evidence type="ECO:0000259" key="2">
    <source>
        <dbReference type="Pfam" id="PF07486"/>
    </source>
</evidence>
<dbReference type="Proteomes" id="UP000008311">
    <property type="component" value="Unassembled WGS sequence"/>
</dbReference>
<dbReference type="Gene3D" id="1.10.10.2520">
    <property type="entry name" value="Cell wall hydrolase SleB, domain 1"/>
    <property type="match status" value="1"/>
</dbReference>
<name>B9T9W9_RICCO</name>
<protein>
    <recommendedName>
        <fullName evidence="2">Cell wall hydrolase SleB domain-containing protein</fullName>
    </recommendedName>
</protein>
<dbReference type="AlphaFoldDB" id="B9T9W9"/>
<feature type="region of interest" description="Disordered" evidence="1">
    <location>
        <begin position="57"/>
        <end position="94"/>
    </location>
</feature>
<dbReference type="Pfam" id="PF07486">
    <property type="entry name" value="Hydrolase_2"/>
    <property type="match status" value="1"/>
</dbReference>
<gene>
    <name evidence="3" type="ORF">RCOM_0414190</name>
</gene>
<evidence type="ECO:0000256" key="1">
    <source>
        <dbReference type="SAM" id="MobiDB-lite"/>
    </source>
</evidence>
<organism evidence="3 4">
    <name type="scientific">Ricinus communis</name>
    <name type="common">Castor bean</name>
    <dbReference type="NCBI Taxonomy" id="3988"/>
    <lineage>
        <taxon>Eukaryota</taxon>
        <taxon>Viridiplantae</taxon>
        <taxon>Streptophyta</taxon>
        <taxon>Embryophyta</taxon>
        <taxon>Tracheophyta</taxon>
        <taxon>Spermatophyta</taxon>
        <taxon>Magnoliopsida</taxon>
        <taxon>eudicotyledons</taxon>
        <taxon>Gunneridae</taxon>
        <taxon>Pentapetalae</taxon>
        <taxon>rosids</taxon>
        <taxon>fabids</taxon>
        <taxon>Malpighiales</taxon>
        <taxon>Euphorbiaceae</taxon>
        <taxon>Acalyphoideae</taxon>
        <taxon>Acalypheae</taxon>
        <taxon>Ricinus</taxon>
    </lineage>
</organism>
<feature type="domain" description="Cell wall hydrolase SleB" evidence="2">
    <location>
        <begin position="115"/>
        <end position="159"/>
    </location>
</feature>
<dbReference type="InterPro" id="IPR042047">
    <property type="entry name" value="SleB_dom1"/>
</dbReference>
<proteinExistence type="predicted"/>
<dbReference type="EMBL" id="EQ975483">
    <property type="protein sequence ID" value="EEF27348.1"/>
    <property type="molecule type" value="Genomic_DNA"/>
</dbReference>